<dbReference type="InterPro" id="IPR053142">
    <property type="entry name" value="PchR_regulatory_protein"/>
</dbReference>
<comment type="caution">
    <text evidence="7">The sequence shown here is derived from an EMBL/GenBank/DDBJ whole genome shotgun (WGS) entry which is preliminary data.</text>
</comment>
<dbReference type="GO" id="GO:0003700">
    <property type="term" value="F:DNA-binding transcription factor activity"/>
    <property type="evidence" value="ECO:0007669"/>
    <property type="project" value="InterPro"/>
</dbReference>
<evidence type="ECO:0008006" key="9">
    <source>
        <dbReference type="Google" id="ProtNLM"/>
    </source>
</evidence>
<feature type="region of interest" description="Disordered" evidence="4">
    <location>
        <begin position="313"/>
        <end position="337"/>
    </location>
</feature>
<dbReference type="GO" id="GO:0043565">
    <property type="term" value="F:sequence-specific DNA binding"/>
    <property type="evidence" value="ECO:0007669"/>
    <property type="project" value="InterPro"/>
</dbReference>
<evidence type="ECO:0000256" key="4">
    <source>
        <dbReference type="SAM" id="MobiDB-lite"/>
    </source>
</evidence>
<feature type="domain" description="Response regulatory" evidence="6">
    <location>
        <begin position="67"/>
        <end position="182"/>
    </location>
</feature>
<keyword evidence="1" id="KW-0805">Transcription regulation</keyword>
<keyword evidence="2" id="KW-0804">Transcription</keyword>
<dbReference type="Proteomes" id="UP000215767">
    <property type="component" value="Unassembled WGS sequence"/>
</dbReference>
<reference evidence="8" key="1">
    <citation type="submission" date="2017-05" db="EMBL/GenBank/DDBJ databases">
        <title>Complete and WGS of Bordetella genogroups.</title>
        <authorList>
            <person name="Spilker T."/>
            <person name="Lipuma J."/>
        </authorList>
    </citation>
    <scope>NUCLEOTIDE SEQUENCE [LARGE SCALE GENOMIC DNA]</scope>
    <source>
        <strain evidence="8">AU8856</strain>
    </source>
</reference>
<dbReference type="Gene3D" id="3.40.50.2300">
    <property type="match status" value="1"/>
</dbReference>
<dbReference type="InterPro" id="IPR001789">
    <property type="entry name" value="Sig_transdc_resp-reg_receiver"/>
</dbReference>
<evidence type="ECO:0000259" key="5">
    <source>
        <dbReference type="PROSITE" id="PS01124"/>
    </source>
</evidence>
<dbReference type="InterPro" id="IPR011006">
    <property type="entry name" value="CheY-like_superfamily"/>
</dbReference>
<evidence type="ECO:0000256" key="1">
    <source>
        <dbReference type="ARBA" id="ARBA00023015"/>
    </source>
</evidence>
<evidence type="ECO:0000256" key="3">
    <source>
        <dbReference type="PROSITE-ProRule" id="PRU00169"/>
    </source>
</evidence>
<dbReference type="PANTHER" id="PTHR47893:SF1">
    <property type="entry name" value="REGULATORY PROTEIN PCHR"/>
    <property type="match status" value="1"/>
</dbReference>
<keyword evidence="3" id="KW-0597">Phosphoprotein</keyword>
<dbReference type="OrthoDB" id="9178898at2"/>
<evidence type="ECO:0000259" key="6">
    <source>
        <dbReference type="PROSITE" id="PS50110"/>
    </source>
</evidence>
<evidence type="ECO:0000256" key="2">
    <source>
        <dbReference type="ARBA" id="ARBA00023163"/>
    </source>
</evidence>
<dbReference type="PROSITE" id="PS01124">
    <property type="entry name" value="HTH_ARAC_FAMILY_2"/>
    <property type="match status" value="1"/>
</dbReference>
<feature type="modified residue" description="4-aspartylphosphate" evidence="3">
    <location>
        <position position="115"/>
    </location>
</feature>
<dbReference type="SUPFAM" id="SSF52172">
    <property type="entry name" value="CheY-like"/>
    <property type="match status" value="1"/>
</dbReference>
<dbReference type="SMART" id="SM00448">
    <property type="entry name" value="REC"/>
    <property type="match status" value="1"/>
</dbReference>
<dbReference type="SMART" id="SM00342">
    <property type="entry name" value="HTH_ARAC"/>
    <property type="match status" value="1"/>
</dbReference>
<accession>A0A261UJJ3</accession>
<dbReference type="PANTHER" id="PTHR47893">
    <property type="entry name" value="REGULATORY PROTEIN PCHR"/>
    <property type="match status" value="1"/>
</dbReference>
<gene>
    <name evidence="7" type="ORF">CAL28_22940</name>
</gene>
<dbReference type="InterPro" id="IPR009057">
    <property type="entry name" value="Homeodomain-like_sf"/>
</dbReference>
<evidence type="ECO:0000313" key="7">
    <source>
        <dbReference type="EMBL" id="OZI62084.1"/>
    </source>
</evidence>
<feature type="domain" description="HTH araC/xylS-type" evidence="5">
    <location>
        <begin position="207"/>
        <end position="305"/>
    </location>
</feature>
<dbReference type="EMBL" id="NEVS01000004">
    <property type="protein sequence ID" value="OZI62084.1"/>
    <property type="molecule type" value="Genomic_DNA"/>
</dbReference>
<dbReference type="PROSITE" id="PS50110">
    <property type="entry name" value="RESPONSE_REGULATORY"/>
    <property type="match status" value="1"/>
</dbReference>
<dbReference type="Pfam" id="PF12833">
    <property type="entry name" value="HTH_18"/>
    <property type="match status" value="1"/>
</dbReference>
<dbReference type="SUPFAM" id="SSF46689">
    <property type="entry name" value="Homeodomain-like"/>
    <property type="match status" value="1"/>
</dbReference>
<protein>
    <recommendedName>
        <fullName evidence="9">DNA-binding response regulator</fullName>
    </recommendedName>
</protein>
<dbReference type="AlphaFoldDB" id="A0A261UJJ3"/>
<proteinExistence type="predicted"/>
<name>A0A261UJJ3_9BORD</name>
<dbReference type="GO" id="GO:0000160">
    <property type="term" value="P:phosphorelay signal transduction system"/>
    <property type="evidence" value="ECO:0007669"/>
    <property type="project" value="InterPro"/>
</dbReference>
<evidence type="ECO:0000313" key="8">
    <source>
        <dbReference type="Proteomes" id="UP000215767"/>
    </source>
</evidence>
<dbReference type="Pfam" id="PF00072">
    <property type="entry name" value="Response_reg"/>
    <property type="match status" value="1"/>
</dbReference>
<sequence>MEIALPTAAADEAGNMRSRIDIQGEDVRYPTISEPRIAPGLDSASLAGSSGAIQSSALPATHRRPCHILIVSDDAINLRATTDFLRNQLFRVTLASGWQGYYHAQAWRPDIILVDGAMHDMDPFMMGRLLMQTPDTQSIPLIFLLDQERQTASREAFSLGAIDCLTKPVYPEELLARISVHLRRTPSRDTTSTQRSHTPAAEELLLRNALNAIAADVGSIHTVRQLARQVGTNERKLSALFKSRMGKSAHKVIFGQKMETARRLLSQTGMPVREVANHVGFRSVCNFSVAFHRDQGITPSGYRRQARAAGNIGATADKDLAGMQDDDDFEQEDQTDA</sequence>
<organism evidence="7 8">
    <name type="scientific">Bordetella genomosp. 11</name>
    <dbReference type="NCBI Taxonomy" id="1416808"/>
    <lineage>
        <taxon>Bacteria</taxon>
        <taxon>Pseudomonadati</taxon>
        <taxon>Pseudomonadota</taxon>
        <taxon>Betaproteobacteria</taxon>
        <taxon>Burkholderiales</taxon>
        <taxon>Alcaligenaceae</taxon>
        <taxon>Bordetella</taxon>
    </lineage>
</organism>
<dbReference type="Gene3D" id="1.10.10.60">
    <property type="entry name" value="Homeodomain-like"/>
    <property type="match status" value="1"/>
</dbReference>
<dbReference type="InterPro" id="IPR018060">
    <property type="entry name" value="HTH_AraC"/>
</dbReference>
<keyword evidence="8" id="KW-1185">Reference proteome</keyword>
<feature type="compositionally biased region" description="Acidic residues" evidence="4">
    <location>
        <begin position="324"/>
        <end position="337"/>
    </location>
</feature>